<dbReference type="CDD" id="cd07377">
    <property type="entry name" value="WHTH_GntR"/>
    <property type="match status" value="1"/>
</dbReference>
<name>A0ABT5YNT4_9PROT</name>
<dbReference type="InterPro" id="IPR008920">
    <property type="entry name" value="TF_FadR/GntR_C"/>
</dbReference>
<accession>A0ABT5YNT4</accession>
<dbReference type="PANTHER" id="PTHR43537">
    <property type="entry name" value="TRANSCRIPTIONAL REGULATOR, GNTR FAMILY"/>
    <property type="match status" value="1"/>
</dbReference>
<evidence type="ECO:0000313" key="7">
    <source>
        <dbReference type="Proteomes" id="UP001215503"/>
    </source>
</evidence>
<dbReference type="Pfam" id="PF07729">
    <property type="entry name" value="FCD"/>
    <property type="match status" value="1"/>
</dbReference>
<evidence type="ECO:0000256" key="2">
    <source>
        <dbReference type="ARBA" id="ARBA00023125"/>
    </source>
</evidence>
<evidence type="ECO:0000313" key="6">
    <source>
        <dbReference type="EMBL" id="MDF2096461.1"/>
    </source>
</evidence>
<evidence type="ECO:0000259" key="5">
    <source>
        <dbReference type="PROSITE" id="PS50949"/>
    </source>
</evidence>
<dbReference type="PRINTS" id="PR00035">
    <property type="entry name" value="HTHGNTR"/>
</dbReference>
<dbReference type="Gene3D" id="1.20.120.530">
    <property type="entry name" value="GntR ligand-binding domain-like"/>
    <property type="match status" value="1"/>
</dbReference>
<dbReference type="EMBL" id="JARHUD010000006">
    <property type="protein sequence ID" value="MDF2096461.1"/>
    <property type="molecule type" value="Genomic_DNA"/>
</dbReference>
<dbReference type="InterPro" id="IPR036390">
    <property type="entry name" value="WH_DNA-bd_sf"/>
</dbReference>
<reference evidence="6 7" key="1">
    <citation type="submission" date="2023-03" db="EMBL/GenBank/DDBJ databases">
        <title>Fodinicurvata sp. CAU 1616 isolated from sea sendiment.</title>
        <authorList>
            <person name="Kim W."/>
        </authorList>
    </citation>
    <scope>NUCLEOTIDE SEQUENCE [LARGE SCALE GENOMIC DNA]</scope>
    <source>
        <strain evidence="6 7">CAU 1616</strain>
    </source>
</reference>
<dbReference type="Proteomes" id="UP001215503">
    <property type="component" value="Unassembled WGS sequence"/>
</dbReference>
<evidence type="ECO:0000256" key="4">
    <source>
        <dbReference type="SAM" id="MobiDB-lite"/>
    </source>
</evidence>
<feature type="domain" description="HTH gntR-type" evidence="5">
    <location>
        <begin position="21"/>
        <end position="88"/>
    </location>
</feature>
<dbReference type="PANTHER" id="PTHR43537:SF50">
    <property type="entry name" value="TRANSCRIPTIONAL REGULATORY PROTEIN"/>
    <property type="match status" value="1"/>
</dbReference>
<dbReference type="InterPro" id="IPR036388">
    <property type="entry name" value="WH-like_DNA-bd_sf"/>
</dbReference>
<dbReference type="SUPFAM" id="SSF48008">
    <property type="entry name" value="GntR ligand-binding domain-like"/>
    <property type="match status" value="1"/>
</dbReference>
<comment type="caution">
    <text evidence="6">The sequence shown here is derived from an EMBL/GenBank/DDBJ whole genome shotgun (WGS) entry which is preliminary data.</text>
</comment>
<proteinExistence type="predicted"/>
<dbReference type="Gene3D" id="1.10.10.10">
    <property type="entry name" value="Winged helix-like DNA-binding domain superfamily/Winged helix DNA-binding domain"/>
    <property type="match status" value="1"/>
</dbReference>
<dbReference type="InterPro" id="IPR000524">
    <property type="entry name" value="Tscrpt_reg_HTH_GntR"/>
</dbReference>
<evidence type="ECO:0000256" key="1">
    <source>
        <dbReference type="ARBA" id="ARBA00023015"/>
    </source>
</evidence>
<keyword evidence="1" id="KW-0805">Transcription regulation</keyword>
<dbReference type="SUPFAM" id="SSF46785">
    <property type="entry name" value="Winged helix' DNA-binding domain"/>
    <property type="match status" value="1"/>
</dbReference>
<keyword evidence="3" id="KW-0804">Transcription</keyword>
<organism evidence="6 7">
    <name type="scientific">Aquibaculum arenosum</name>
    <dbReference type="NCBI Taxonomy" id="3032591"/>
    <lineage>
        <taxon>Bacteria</taxon>
        <taxon>Pseudomonadati</taxon>
        <taxon>Pseudomonadota</taxon>
        <taxon>Alphaproteobacteria</taxon>
        <taxon>Rhodospirillales</taxon>
        <taxon>Rhodovibrionaceae</taxon>
        <taxon>Aquibaculum</taxon>
    </lineage>
</organism>
<keyword evidence="7" id="KW-1185">Reference proteome</keyword>
<dbReference type="InterPro" id="IPR011711">
    <property type="entry name" value="GntR_C"/>
</dbReference>
<dbReference type="RefSeq" id="WP_275822919.1">
    <property type="nucleotide sequence ID" value="NZ_JARHUD010000006.1"/>
</dbReference>
<gene>
    <name evidence="6" type="ORF">P2G67_10780</name>
</gene>
<dbReference type="SMART" id="SM00345">
    <property type="entry name" value="HTH_GNTR"/>
    <property type="match status" value="1"/>
</dbReference>
<dbReference type="SMART" id="SM00895">
    <property type="entry name" value="FCD"/>
    <property type="match status" value="1"/>
</dbReference>
<dbReference type="PROSITE" id="PS50949">
    <property type="entry name" value="HTH_GNTR"/>
    <property type="match status" value="1"/>
</dbReference>
<protein>
    <submittedName>
        <fullName evidence="6">GntR family transcriptional regulator</fullName>
    </submittedName>
</protein>
<evidence type="ECO:0000256" key="3">
    <source>
        <dbReference type="ARBA" id="ARBA00023163"/>
    </source>
</evidence>
<sequence>MTNKITQIAEPAVVSGPGDGGRKGSHVAARIREMIIQDELPPGAPVRERALSERLQVSRTPLREAIKILSAEGLVEVQPHRGAVVANPSNEELRGLVELLGVLEAYAGELACRHRTEADLQELRLLQNEMEQAFARDDRLGYFRCNQAIHVRIVRASRNRSLIQHHEVANARLYRARYICNLRTRRWTSALQEHEEILEALEARDEARIASILRNHVLRAWDKMVVMLEEAAAEPKRNAS</sequence>
<keyword evidence="2" id="KW-0238">DNA-binding</keyword>
<feature type="region of interest" description="Disordered" evidence="4">
    <location>
        <begin position="1"/>
        <end position="24"/>
    </location>
</feature>
<dbReference type="Pfam" id="PF00392">
    <property type="entry name" value="GntR"/>
    <property type="match status" value="1"/>
</dbReference>